<dbReference type="SUPFAM" id="SSF53474">
    <property type="entry name" value="alpha/beta-Hydrolases"/>
    <property type="match status" value="1"/>
</dbReference>
<reference evidence="2 3" key="1">
    <citation type="submission" date="2018-12" db="EMBL/GenBank/DDBJ databases">
        <authorList>
            <person name="Grouzdev D.S."/>
            <person name="Krutkina M.S."/>
        </authorList>
    </citation>
    <scope>NUCLEOTIDE SEQUENCE [LARGE SCALE GENOMIC DNA]</scope>
    <source>
        <strain evidence="2 3">RmlP026</strain>
    </source>
</reference>
<dbReference type="AlphaFoldDB" id="A0A4Q2U8W3"/>
<reference evidence="2 3" key="2">
    <citation type="submission" date="2019-02" db="EMBL/GenBank/DDBJ databases">
        <title>'Lichenibacterium ramalinii' gen. nov. sp. nov., 'Lichenibacterium minor' gen. nov. sp. nov.</title>
        <authorList>
            <person name="Pankratov T."/>
        </authorList>
    </citation>
    <scope>NUCLEOTIDE SEQUENCE [LARGE SCALE GENOMIC DNA]</scope>
    <source>
        <strain evidence="2 3">RmlP026</strain>
    </source>
</reference>
<dbReference type="InterPro" id="IPR002925">
    <property type="entry name" value="Dienelactn_hydro"/>
</dbReference>
<dbReference type="InterPro" id="IPR029058">
    <property type="entry name" value="AB_hydrolase_fold"/>
</dbReference>
<name>A0A4Q2U8W3_9HYPH</name>
<evidence type="ECO:0000259" key="1">
    <source>
        <dbReference type="Pfam" id="PF01738"/>
    </source>
</evidence>
<protein>
    <submittedName>
        <fullName evidence="2">Dienelactone hydrolase family protein</fullName>
    </submittedName>
</protein>
<dbReference type="InterPro" id="IPR051049">
    <property type="entry name" value="Dienelactone_hydrolase-like"/>
</dbReference>
<dbReference type="PANTHER" id="PTHR46623:SF6">
    <property type="entry name" value="ALPHA_BETA-HYDROLASES SUPERFAMILY PROTEIN"/>
    <property type="match status" value="1"/>
</dbReference>
<proteinExistence type="predicted"/>
<dbReference type="Pfam" id="PF01738">
    <property type="entry name" value="DLH"/>
    <property type="match status" value="1"/>
</dbReference>
<evidence type="ECO:0000313" key="3">
    <source>
        <dbReference type="Proteomes" id="UP000290759"/>
    </source>
</evidence>
<keyword evidence="3" id="KW-1185">Reference proteome</keyword>
<keyword evidence="2" id="KW-0378">Hydrolase</keyword>
<comment type="caution">
    <text evidence="2">The sequence shown here is derived from an EMBL/GenBank/DDBJ whole genome shotgun (WGS) entry which is preliminary data.</text>
</comment>
<gene>
    <name evidence="2" type="ORF">D3273_04885</name>
</gene>
<dbReference type="GO" id="GO:0016787">
    <property type="term" value="F:hydrolase activity"/>
    <property type="evidence" value="ECO:0007669"/>
    <property type="project" value="UniProtKB-KW"/>
</dbReference>
<feature type="domain" description="Dienelactone hydrolase" evidence="1">
    <location>
        <begin position="15"/>
        <end position="220"/>
    </location>
</feature>
<dbReference type="RefSeq" id="WP_129224064.1">
    <property type="nucleotide sequence ID" value="NZ_QYBB01000003.1"/>
</dbReference>
<dbReference type="OrthoDB" id="9787933at2"/>
<evidence type="ECO:0000313" key="2">
    <source>
        <dbReference type="EMBL" id="RYC33203.1"/>
    </source>
</evidence>
<dbReference type="Gene3D" id="3.40.50.1820">
    <property type="entry name" value="alpha/beta hydrolase"/>
    <property type="match status" value="1"/>
</dbReference>
<organism evidence="2 3">
    <name type="scientific">Lichenibacterium minor</name>
    <dbReference type="NCBI Taxonomy" id="2316528"/>
    <lineage>
        <taxon>Bacteria</taxon>
        <taxon>Pseudomonadati</taxon>
        <taxon>Pseudomonadota</taxon>
        <taxon>Alphaproteobacteria</taxon>
        <taxon>Hyphomicrobiales</taxon>
        <taxon>Lichenihabitantaceae</taxon>
        <taxon>Lichenibacterium</taxon>
    </lineage>
</organism>
<dbReference type="PANTHER" id="PTHR46623">
    <property type="entry name" value="CARBOXYMETHYLENEBUTENOLIDASE-RELATED"/>
    <property type="match status" value="1"/>
</dbReference>
<accession>A0A4Q2U8W3</accession>
<dbReference type="Proteomes" id="UP000290759">
    <property type="component" value="Unassembled WGS sequence"/>
</dbReference>
<sequence length="222" mass="22621">MSQTVKLTASDGAVIDTYRADPAGKPKGGIVVLQEIFGVNPHIRRVADGFAAAGYLAVAPALFDRAKPGVELGYTPDDIPLGRDLVAAVGHDRTMLDVAAAVKAASEAGAVGVVGYCWGGSLAYAATCSLPGVAAAVGYYGGNIAKSLGGGPKVPLMLHFGEHDDHIPMSDVAAIRAALPGVPVYTYPAGHGFNCDARGSYDKPSAAEALGRTLAFFAEHVG</sequence>
<dbReference type="EMBL" id="QYBB01000003">
    <property type="protein sequence ID" value="RYC33203.1"/>
    <property type="molecule type" value="Genomic_DNA"/>
</dbReference>